<comment type="caution">
    <text evidence="2">The sequence shown here is derived from an EMBL/GenBank/DDBJ whole genome shotgun (WGS) entry which is preliminary data.</text>
</comment>
<feature type="region of interest" description="Disordered" evidence="1">
    <location>
        <begin position="35"/>
        <end position="111"/>
    </location>
</feature>
<sequence>FRAGFKRAFRWCPFVHVSDSDELELQTARFYQNRQSSLPAPTLTLTPPDARAPAPAATAASWASRGPPRGPRSTGVSTATLRAGRSSAERDDDGGAETTPPLTSSTLTSYV</sequence>
<evidence type="ECO:0000313" key="3">
    <source>
        <dbReference type="Proteomes" id="UP001529510"/>
    </source>
</evidence>
<proteinExistence type="predicted"/>
<dbReference type="Proteomes" id="UP001529510">
    <property type="component" value="Unassembled WGS sequence"/>
</dbReference>
<protein>
    <submittedName>
        <fullName evidence="2">Uncharacterized protein</fullName>
    </submittedName>
</protein>
<feature type="non-terminal residue" evidence="2">
    <location>
        <position position="1"/>
    </location>
</feature>
<name>A0ABD0MPL4_CIRMR</name>
<dbReference type="EMBL" id="JAMKFB020000308">
    <property type="protein sequence ID" value="KAL0150078.1"/>
    <property type="molecule type" value="Genomic_DNA"/>
</dbReference>
<accession>A0ABD0MPL4</accession>
<dbReference type="AlphaFoldDB" id="A0ABD0MPL4"/>
<organism evidence="2 3">
    <name type="scientific">Cirrhinus mrigala</name>
    <name type="common">Mrigala</name>
    <dbReference type="NCBI Taxonomy" id="683832"/>
    <lineage>
        <taxon>Eukaryota</taxon>
        <taxon>Metazoa</taxon>
        <taxon>Chordata</taxon>
        <taxon>Craniata</taxon>
        <taxon>Vertebrata</taxon>
        <taxon>Euteleostomi</taxon>
        <taxon>Actinopterygii</taxon>
        <taxon>Neopterygii</taxon>
        <taxon>Teleostei</taxon>
        <taxon>Ostariophysi</taxon>
        <taxon>Cypriniformes</taxon>
        <taxon>Cyprinidae</taxon>
        <taxon>Labeoninae</taxon>
        <taxon>Labeonini</taxon>
        <taxon>Cirrhinus</taxon>
    </lineage>
</organism>
<keyword evidence="3" id="KW-1185">Reference proteome</keyword>
<feature type="non-terminal residue" evidence="2">
    <location>
        <position position="111"/>
    </location>
</feature>
<feature type="compositionally biased region" description="Low complexity" evidence="1">
    <location>
        <begin position="36"/>
        <end position="64"/>
    </location>
</feature>
<gene>
    <name evidence="2" type="ORF">M9458_054737</name>
</gene>
<reference evidence="2 3" key="1">
    <citation type="submission" date="2024-05" db="EMBL/GenBank/DDBJ databases">
        <title>Genome sequencing and assembly of Indian major carp, Cirrhinus mrigala (Hamilton, 1822).</title>
        <authorList>
            <person name="Mohindra V."/>
            <person name="Chowdhury L.M."/>
            <person name="Lal K."/>
            <person name="Jena J.K."/>
        </authorList>
    </citation>
    <scope>NUCLEOTIDE SEQUENCE [LARGE SCALE GENOMIC DNA]</scope>
    <source>
        <strain evidence="2">CM1030</strain>
        <tissue evidence="2">Blood</tissue>
    </source>
</reference>
<evidence type="ECO:0000313" key="2">
    <source>
        <dbReference type="EMBL" id="KAL0150078.1"/>
    </source>
</evidence>
<evidence type="ECO:0000256" key="1">
    <source>
        <dbReference type="SAM" id="MobiDB-lite"/>
    </source>
</evidence>
<feature type="compositionally biased region" description="Low complexity" evidence="1">
    <location>
        <begin position="98"/>
        <end position="111"/>
    </location>
</feature>